<feature type="transmembrane region" description="Helical" evidence="1">
    <location>
        <begin position="105"/>
        <end position="126"/>
    </location>
</feature>
<reference evidence="3" key="2">
    <citation type="journal article" date="2021" name="Front. Microbiol.">
        <title>Aerobic Denitrification and Heterotrophic Sulfur Oxidation in the Genus Halomonas Revealed by Six Novel Species Characterizations and Genome-Based Analysis.</title>
        <authorList>
            <person name="Wang L."/>
            <person name="Shao Z."/>
        </authorList>
    </citation>
    <scope>NUCLEOTIDE SEQUENCE</scope>
    <source>
        <strain evidence="3">MCCC 1A05776</strain>
    </source>
</reference>
<gene>
    <name evidence="3" type="primary">vanZ</name>
    <name evidence="3" type="ORF">HOP61_12860</name>
</gene>
<feature type="transmembrane region" description="Helical" evidence="1">
    <location>
        <begin position="59"/>
        <end position="85"/>
    </location>
</feature>
<evidence type="ECO:0000313" key="3">
    <source>
        <dbReference type="EMBL" id="MCE8052193.1"/>
    </source>
</evidence>
<dbReference type="RefSeq" id="WP_086510605.1">
    <property type="nucleotide sequence ID" value="NZ_FNVC01000021.1"/>
</dbReference>
<keyword evidence="1" id="KW-0472">Membrane</keyword>
<dbReference type="PANTHER" id="PTHR28008:SF1">
    <property type="entry name" value="DOMAIN PROTEIN, PUTATIVE (AFU_ORTHOLOGUE AFUA_3G10980)-RELATED"/>
    <property type="match status" value="1"/>
</dbReference>
<dbReference type="Proteomes" id="UP001320178">
    <property type="component" value="Unassembled WGS sequence"/>
</dbReference>
<evidence type="ECO:0000313" key="4">
    <source>
        <dbReference type="Proteomes" id="UP001320178"/>
    </source>
</evidence>
<dbReference type="EMBL" id="JABFTS010000004">
    <property type="protein sequence ID" value="MCE8052193.1"/>
    <property type="molecule type" value="Genomic_DNA"/>
</dbReference>
<evidence type="ECO:0000256" key="1">
    <source>
        <dbReference type="SAM" id="Phobius"/>
    </source>
</evidence>
<organism evidence="3 4">
    <name type="scientific">Billgrantia desiderata</name>
    <dbReference type="NCBI Taxonomy" id="52021"/>
    <lineage>
        <taxon>Bacteria</taxon>
        <taxon>Pseudomonadati</taxon>
        <taxon>Pseudomonadota</taxon>
        <taxon>Gammaproteobacteria</taxon>
        <taxon>Oceanospirillales</taxon>
        <taxon>Halomonadaceae</taxon>
        <taxon>Billgrantia</taxon>
    </lineage>
</organism>
<dbReference type="InterPro" id="IPR006976">
    <property type="entry name" value="VanZ-like"/>
</dbReference>
<feature type="transmembrane region" description="Helical" evidence="1">
    <location>
        <begin position="21"/>
        <end position="39"/>
    </location>
</feature>
<evidence type="ECO:0000259" key="2">
    <source>
        <dbReference type="Pfam" id="PF04892"/>
    </source>
</evidence>
<dbReference type="NCBIfam" id="NF037970">
    <property type="entry name" value="vanZ_1"/>
    <property type="match status" value="1"/>
</dbReference>
<proteinExistence type="predicted"/>
<sequence length="129" mass="14107">MPESRWLQRLAWGEDRKRHRLWTVLAVLAAVAIAIGSLTPGDEMPTNLPWDKFNHFVGYAGLAGLVGLAGLPLVRTFITVVLYGICIEYLQIPVPGRSGGDWADILANTLGAGTAVLVLAGIRRYLLRR</sequence>
<name>A0AAW4YU90_9GAMM</name>
<feature type="domain" description="VanZ-like" evidence="2">
    <location>
        <begin position="50"/>
        <end position="119"/>
    </location>
</feature>
<dbReference type="PANTHER" id="PTHR28008">
    <property type="entry name" value="DOMAIN PROTEIN, PUTATIVE (AFU_ORTHOLOGUE AFUA_3G10980)-RELATED"/>
    <property type="match status" value="1"/>
</dbReference>
<reference evidence="3" key="1">
    <citation type="submission" date="2020-05" db="EMBL/GenBank/DDBJ databases">
        <authorList>
            <person name="Wang L."/>
            <person name="Shao Z."/>
        </authorList>
    </citation>
    <scope>NUCLEOTIDE SEQUENCE</scope>
    <source>
        <strain evidence="3">MCCC 1A05776</strain>
    </source>
</reference>
<keyword evidence="1" id="KW-1133">Transmembrane helix</keyword>
<accession>A0AAW4YU90</accession>
<dbReference type="Pfam" id="PF04892">
    <property type="entry name" value="VanZ"/>
    <property type="match status" value="1"/>
</dbReference>
<comment type="caution">
    <text evidence="3">The sequence shown here is derived from an EMBL/GenBank/DDBJ whole genome shotgun (WGS) entry which is preliminary data.</text>
</comment>
<keyword evidence="1" id="KW-0812">Transmembrane</keyword>
<dbReference type="AlphaFoldDB" id="A0AAW4YU90"/>
<protein>
    <submittedName>
        <fullName evidence="3">VanZ family protein</fullName>
    </submittedName>
</protein>